<feature type="transmembrane region" description="Helical" evidence="1">
    <location>
        <begin position="58"/>
        <end position="79"/>
    </location>
</feature>
<evidence type="ECO:0000313" key="3">
    <source>
        <dbReference type="EMBL" id="KAK8874173.1"/>
    </source>
</evidence>
<dbReference type="Pfam" id="PF13367">
    <property type="entry name" value="PrsW-protease"/>
    <property type="match status" value="1"/>
</dbReference>
<dbReference type="InterPro" id="IPR026898">
    <property type="entry name" value="PrsW"/>
</dbReference>
<feature type="transmembrane region" description="Helical" evidence="1">
    <location>
        <begin position="285"/>
        <end position="307"/>
    </location>
</feature>
<evidence type="ECO:0000256" key="2">
    <source>
        <dbReference type="SAM" id="SignalP"/>
    </source>
</evidence>
<protein>
    <submittedName>
        <fullName evidence="3">Integral membrane protein</fullName>
    </submittedName>
</protein>
<feature type="transmembrane region" description="Helical" evidence="1">
    <location>
        <begin position="202"/>
        <end position="226"/>
    </location>
</feature>
<keyword evidence="1" id="KW-0812">Transmembrane</keyword>
<proteinExistence type="predicted"/>
<accession>A0ABR2J9C2</accession>
<gene>
    <name evidence="3" type="ORF">PGQ11_004687</name>
</gene>
<evidence type="ECO:0000256" key="1">
    <source>
        <dbReference type="SAM" id="Phobius"/>
    </source>
</evidence>
<dbReference type="EMBL" id="JAPCWZ010000003">
    <property type="protein sequence ID" value="KAK8874173.1"/>
    <property type="molecule type" value="Genomic_DNA"/>
</dbReference>
<feature type="transmembrane region" description="Helical" evidence="1">
    <location>
        <begin position="246"/>
        <end position="264"/>
    </location>
</feature>
<feature type="signal peptide" evidence="2">
    <location>
        <begin position="1"/>
        <end position="20"/>
    </location>
</feature>
<reference evidence="3 4" key="1">
    <citation type="journal article" date="2024" name="IMA Fungus">
        <title>Apiospora arundinis, a panoply of carbohydrate-active enzymes and secondary metabolites.</title>
        <authorList>
            <person name="Sorensen T."/>
            <person name="Petersen C."/>
            <person name="Muurmann A.T."/>
            <person name="Christiansen J.V."/>
            <person name="Brundto M.L."/>
            <person name="Overgaard C.K."/>
            <person name="Boysen A.T."/>
            <person name="Wollenberg R.D."/>
            <person name="Larsen T.O."/>
            <person name="Sorensen J.L."/>
            <person name="Nielsen K.L."/>
            <person name="Sondergaard T.E."/>
        </authorList>
    </citation>
    <scope>NUCLEOTIDE SEQUENCE [LARGE SCALE GENOMIC DNA]</scope>
    <source>
        <strain evidence="3 4">AAU 773</strain>
    </source>
</reference>
<organism evidence="3 4">
    <name type="scientific">Apiospora arundinis</name>
    <dbReference type="NCBI Taxonomy" id="335852"/>
    <lineage>
        <taxon>Eukaryota</taxon>
        <taxon>Fungi</taxon>
        <taxon>Dikarya</taxon>
        <taxon>Ascomycota</taxon>
        <taxon>Pezizomycotina</taxon>
        <taxon>Sordariomycetes</taxon>
        <taxon>Xylariomycetidae</taxon>
        <taxon>Amphisphaeriales</taxon>
        <taxon>Apiosporaceae</taxon>
        <taxon>Apiospora</taxon>
    </lineage>
</organism>
<comment type="caution">
    <text evidence="3">The sequence shown here is derived from an EMBL/GenBank/DDBJ whole genome shotgun (WGS) entry which is preliminary data.</text>
</comment>
<keyword evidence="4" id="KW-1185">Reference proteome</keyword>
<dbReference type="Proteomes" id="UP001390339">
    <property type="component" value="Unassembled WGS sequence"/>
</dbReference>
<keyword evidence="2" id="KW-0732">Signal</keyword>
<feature type="transmembrane region" description="Helical" evidence="1">
    <location>
        <begin position="327"/>
        <end position="350"/>
    </location>
</feature>
<evidence type="ECO:0000313" key="4">
    <source>
        <dbReference type="Proteomes" id="UP001390339"/>
    </source>
</evidence>
<name>A0ABR2J9C2_9PEZI</name>
<sequence length="367" mass="38829">MSTFLGLLGHRLAILPPALAANCTSLALGLSSSSRDQKAAAAAVNPHHTHNRGRPSSILGTMLFAGTFGLAAMSLFQLLSMRALLSLLFGGPEPAEAYVREFLRSAGGRAHLDATLSAPEAAARAAMARDWRYCGLFCPFFGVVAAGLPEEVLKYLPAATVRWWRARKAARTAALKEEKKTDDGKEKEEEGKTEVVMSPLEFVNYTVAAGIGFAIFENLGVIWAGVEGGSSVPELVWLLAERTFSALPGHVLCAALSGIADSSIRRRRRRAAAAKAGKNSGVGGLLGGGVVNMLSAILPSVLYHGVFDSALLGVSALDGHPGWVRPASPWVLAGTYGLVLAMQGALFLNVRAAWREEARALVEEKVE</sequence>
<keyword evidence="1" id="KW-1133">Transmembrane helix</keyword>
<keyword evidence="1" id="KW-0472">Membrane</keyword>
<feature type="chain" id="PRO_5047089639" evidence="2">
    <location>
        <begin position="21"/>
        <end position="367"/>
    </location>
</feature>